<feature type="signal peptide" evidence="1">
    <location>
        <begin position="1"/>
        <end position="19"/>
    </location>
</feature>
<organism evidence="2 3">
    <name type="scientific">Hymenobacter cavernae</name>
    <dbReference type="NCBI Taxonomy" id="2044852"/>
    <lineage>
        <taxon>Bacteria</taxon>
        <taxon>Pseudomonadati</taxon>
        <taxon>Bacteroidota</taxon>
        <taxon>Cytophagia</taxon>
        <taxon>Cytophagales</taxon>
        <taxon>Hymenobacteraceae</taxon>
        <taxon>Hymenobacter</taxon>
    </lineage>
</organism>
<feature type="chain" id="PRO_5047045021" description="DUF4136 domain-containing protein" evidence="1">
    <location>
        <begin position="20"/>
        <end position="124"/>
    </location>
</feature>
<evidence type="ECO:0000256" key="1">
    <source>
        <dbReference type="SAM" id="SignalP"/>
    </source>
</evidence>
<reference evidence="3" key="1">
    <citation type="journal article" date="2019" name="Int. J. Syst. Evol. Microbiol.">
        <title>The Global Catalogue of Microorganisms (GCM) 10K type strain sequencing project: providing services to taxonomists for standard genome sequencing and annotation.</title>
        <authorList>
            <consortium name="The Broad Institute Genomics Platform"/>
            <consortium name="The Broad Institute Genome Sequencing Center for Infectious Disease"/>
            <person name="Wu L."/>
            <person name="Ma J."/>
        </authorList>
    </citation>
    <scope>NUCLEOTIDE SEQUENCE [LARGE SCALE GENOMIC DNA]</scope>
    <source>
        <strain evidence="3">CGMCC 1.15197</strain>
    </source>
</reference>
<accession>A0ABQ1U1N9</accession>
<protein>
    <recommendedName>
        <fullName evidence="4">DUF4136 domain-containing protein</fullName>
    </recommendedName>
</protein>
<evidence type="ECO:0008006" key="4">
    <source>
        <dbReference type="Google" id="ProtNLM"/>
    </source>
</evidence>
<sequence>MKKLAFLSLLLPLGLAVSFQVPKNNIRLVSTNLYTVSSVERMTTTDRDAVRKAIVDYYKLGDIRAGQTVVINPNDPRNKAGWIFSESVFSSVFSSKFINWKGKGNLPQEALRVKTVLNKYAARE</sequence>
<comment type="caution">
    <text evidence="2">The sequence shown here is derived from an EMBL/GenBank/DDBJ whole genome shotgun (WGS) entry which is preliminary data.</text>
</comment>
<dbReference type="Proteomes" id="UP000632273">
    <property type="component" value="Unassembled WGS sequence"/>
</dbReference>
<evidence type="ECO:0000313" key="3">
    <source>
        <dbReference type="Proteomes" id="UP000632273"/>
    </source>
</evidence>
<dbReference type="EMBL" id="BMHT01000003">
    <property type="protein sequence ID" value="GGF06317.1"/>
    <property type="molecule type" value="Genomic_DNA"/>
</dbReference>
<name>A0ABQ1U1N9_9BACT</name>
<evidence type="ECO:0000313" key="2">
    <source>
        <dbReference type="EMBL" id="GGF06317.1"/>
    </source>
</evidence>
<proteinExistence type="predicted"/>
<gene>
    <name evidence="2" type="ORF">GCM10011383_16720</name>
</gene>
<keyword evidence="3" id="KW-1185">Reference proteome</keyword>
<dbReference type="RefSeq" id="WP_188813086.1">
    <property type="nucleotide sequence ID" value="NZ_BMHT01000003.1"/>
</dbReference>
<keyword evidence="1" id="KW-0732">Signal</keyword>